<name>A0A0D3IMW1_EMIH1</name>
<dbReference type="PANTHER" id="PTHR48085:SF5">
    <property type="entry name" value="CADMIUM_ZINC-TRANSPORTING ATPASE HMA4-RELATED"/>
    <property type="match status" value="1"/>
</dbReference>
<dbReference type="SUPFAM" id="SSF56784">
    <property type="entry name" value="HAD-like"/>
    <property type="match status" value="1"/>
</dbReference>
<dbReference type="InterPro" id="IPR001995">
    <property type="entry name" value="Peptidase_A2_cat"/>
</dbReference>
<evidence type="ECO:0000256" key="2">
    <source>
        <dbReference type="ARBA" id="ARBA00006024"/>
    </source>
</evidence>
<reference evidence="11" key="2">
    <citation type="submission" date="2024-10" db="UniProtKB">
        <authorList>
            <consortium name="EnsemblProtists"/>
        </authorList>
    </citation>
    <scope>IDENTIFICATION</scope>
</reference>
<keyword evidence="5" id="KW-0067">ATP-binding</keyword>
<dbReference type="GO" id="GO:0004190">
    <property type="term" value="F:aspartic-type endopeptidase activity"/>
    <property type="evidence" value="ECO:0007669"/>
    <property type="project" value="InterPro"/>
</dbReference>
<dbReference type="Gene3D" id="3.40.50.1000">
    <property type="entry name" value="HAD superfamily/HAD-like"/>
    <property type="match status" value="1"/>
</dbReference>
<dbReference type="PaxDb" id="2903-EOD12596"/>
<dbReference type="KEGG" id="ehx:EMIHUDRAFT_452140"/>
<keyword evidence="4" id="KW-0547">Nucleotide-binding</keyword>
<dbReference type="Gene3D" id="2.70.150.10">
    <property type="entry name" value="Calcium-transporting ATPase, cytoplasmic transduction domain A"/>
    <property type="match status" value="1"/>
</dbReference>
<evidence type="ECO:0000256" key="6">
    <source>
        <dbReference type="ARBA" id="ARBA00022989"/>
    </source>
</evidence>
<dbReference type="STRING" id="2903.R1DP29"/>
<reference evidence="12" key="1">
    <citation type="journal article" date="2013" name="Nature">
        <title>Pan genome of the phytoplankton Emiliania underpins its global distribution.</title>
        <authorList>
            <person name="Read B.A."/>
            <person name="Kegel J."/>
            <person name="Klute M.J."/>
            <person name="Kuo A."/>
            <person name="Lefebvre S.C."/>
            <person name="Maumus F."/>
            <person name="Mayer C."/>
            <person name="Miller J."/>
            <person name="Monier A."/>
            <person name="Salamov A."/>
            <person name="Young J."/>
            <person name="Aguilar M."/>
            <person name="Claverie J.M."/>
            <person name="Frickenhaus S."/>
            <person name="Gonzalez K."/>
            <person name="Herman E.K."/>
            <person name="Lin Y.C."/>
            <person name="Napier J."/>
            <person name="Ogata H."/>
            <person name="Sarno A.F."/>
            <person name="Shmutz J."/>
            <person name="Schroeder D."/>
            <person name="de Vargas C."/>
            <person name="Verret F."/>
            <person name="von Dassow P."/>
            <person name="Valentin K."/>
            <person name="Van de Peer Y."/>
            <person name="Wheeler G."/>
            <person name="Dacks J.B."/>
            <person name="Delwiche C.F."/>
            <person name="Dyhrman S.T."/>
            <person name="Glockner G."/>
            <person name="John U."/>
            <person name="Richards T."/>
            <person name="Worden A.Z."/>
            <person name="Zhang X."/>
            <person name="Grigoriev I.V."/>
            <person name="Allen A.E."/>
            <person name="Bidle K."/>
            <person name="Borodovsky M."/>
            <person name="Bowler C."/>
            <person name="Brownlee C."/>
            <person name="Cock J.M."/>
            <person name="Elias M."/>
            <person name="Gladyshev V.N."/>
            <person name="Groth M."/>
            <person name="Guda C."/>
            <person name="Hadaegh A."/>
            <person name="Iglesias-Rodriguez M.D."/>
            <person name="Jenkins J."/>
            <person name="Jones B.M."/>
            <person name="Lawson T."/>
            <person name="Leese F."/>
            <person name="Lindquist E."/>
            <person name="Lobanov A."/>
            <person name="Lomsadze A."/>
            <person name="Malik S.B."/>
            <person name="Marsh M.E."/>
            <person name="Mackinder L."/>
            <person name="Mock T."/>
            <person name="Mueller-Roeber B."/>
            <person name="Pagarete A."/>
            <person name="Parker M."/>
            <person name="Probert I."/>
            <person name="Quesneville H."/>
            <person name="Raines C."/>
            <person name="Rensing S.A."/>
            <person name="Riano-Pachon D.M."/>
            <person name="Richier S."/>
            <person name="Rokitta S."/>
            <person name="Shiraiwa Y."/>
            <person name="Soanes D.M."/>
            <person name="van der Giezen M."/>
            <person name="Wahlund T.M."/>
            <person name="Williams B."/>
            <person name="Wilson W."/>
            <person name="Wolfe G."/>
            <person name="Wurch L.L."/>
        </authorList>
    </citation>
    <scope>NUCLEOTIDE SEQUENCE</scope>
</reference>
<keyword evidence="6 8" id="KW-1133">Transmembrane helix</keyword>
<dbReference type="PROSITE" id="PS50175">
    <property type="entry name" value="ASP_PROT_RETROV"/>
    <property type="match status" value="1"/>
</dbReference>
<evidence type="ECO:0000313" key="12">
    <source>
        <dbReference type="Proteomes" id="UP000013827"/>
    </source>
</evidence>
<feature type="domain" description="Peptidase A2" evidence="9">
    <location>
        <begin position="718"/>
        <end position="757"/>
    </location>
</feature>
<dbReference type="InterPro" id="IPR023214">
    <property type="entry name" value="HAD_sf"/>
</dbReference>
<dbReference type="PROSITE" id="PS50846">
    <property type="entry name" value="HMA_2"/>
    <property type="match status" value="1"/>
</dbReference>
<organism evidence="11 12">
    <name type="scientific">Emiliania huxleyi (strain CCMP1516)</name>
    <dbReference type="NCBI Taxonomy" id="280463"/>
    <lineage>
        <taxon>Eukaryota</taxon>
        <taxon>Haptista</taxon>
        <taxon>Haptophyta</taxon>
        <taxon>Prymnesiophyceae</taxon>
        <taxon>Isochrysidales</taxon>
        <taxon>Noelaerhabdaceae</taxon>
        <taxon>Emiliania</taxon>
    </lineage>
</organism>
<dbReference type="RefSeq" id="XP_005765025.1">
    <property type="nucleotide sequence ID" value="XM_005764968.1"/>
</dbReference>
<proteinExistence type="inferred from homology"/>
<dbReference type="GO" id="GO:0046872">
    <property type="term" value="F:metal ion binding"/>
    <property type="evidence" value="ECO:0007669"/>
    <property type="project" value="InterPro"/>
</dbReference>
<sequence length="757" mass="78616">MLRSTVVRVDHLCCGMEAKLIRDMLGPLEAVAEVKISVTDRRVNVEHTDGLAPESIVDMLNRKHLGASLQDKSVVESVGSSFNHAEIVRLTVNATQIVLFAATLALPRVGFPKMAYGLAWACVAMSVALFHEAYLALRRRSPNVELMMAIAVVGALVQGNVVEAASVGALVTLMDLVKVCALEAVGRRLRGSVVSEPLGVEVPGGGKVPLASLAAGDVYLLRVGDVVPADGRVVAGTAALDESRVTGEAMPQAKRKGDSVLSGAIVSAGYLHVRAEAPVSGSFQARVASAVEEAKTTLSEMEELVGRFATWYTPTVLGLAVALGLYKGFQQFLVVVVAGCPCALLGAAPFVQGATLTLLAGRHRLLVKHARTLEALAVMQAIGLDKTGTLTTGHFELLRLEPLPGAAHTRQVLHRWVAAVEDQDNHPLARSLVASYKGCVADFVASGESLPATSGYQRHGRDGVSATVEGRREKAAAAAGKGEHAGEPLPAAAADAAQRLAAEITSEQAGSGSVLYVVVDGVVGGVMLLDDALKPQAQPRSTAMRAHALTTAAAATVQQLRGLGVRPILLTGDRSAAARRVARAVGIGEADTHAGLLPTVIACPSSTLQLFTVAVDLEQSMLPRAGRGPLVVGFVGDGLNDCPALASAHVGIVLQEVGTQATVDAASAVLQVDIDQLPAAVTIARRARRLVLTNLLLALSINVAVIGLAATCGLPLWLSVLSDSGGLLVVLANSLWPLTWRVGQAAPRARHNSFGLG</sequence>
<dbReference type="InterPro" id="IPR008250">
    <property type="entry name" value="ATPase_P-typ_transduc_dom_A_sf"/>
</dbReference>
<feature type="transmembrane region" description="Helical" evidence="8">
    <location>
        <begin position="332"/>
        <end position="361"/>
    </location>
</feature>
<dbReference type="AlphaFoldDB" id="A0A0D3IMW1"/>
<dbReference type="Pfam" id="PF00702">
    <property type="entry name" value="Hydrolase"/>
    <property type="match status" value="1"/>
</dbReference>
<evidence type="ECO:0000313" key="11">
    <source>
        <dbReference type="EnsemblProtists" id="EOD12596"/>
    </source>
</evidence>
<dbReference type="NCBIfam" id="TIGR01494">
    <property type="entry name" value="ATPase_P-type"/>
    <property type="match status" value="1"/>
</dbReference>
<evidence type="ECO:0000256" key="8">
    <source>
        <dbReference type="SAM" id="Phobius"/>
    </source>
</evidence>
<evidence type="ECO:0000256" key="1">
    <source>
        <dbReference type="ARBA" id="ARBA00004141"/>
    </source>
</evidence>
<dbReference type="Pfam" id="PF00122">
    <property type="entry name" value="E1-E2_ATPase"/>
    <property type="match status" value="1"/>
</dbReference>
<dbReference type="GO" id="GO:0005524">
    <property type="term" value="F:ATP binding"/>
    <property type="evidence" value="ECO:0007669"/>
    <property type="project" value="UniProtKB-KW"/>
</dbReference>
<feature type="transmembrane region" description="Helical" evidence="8">
    <location>
        <begin position="118"/>
        <end position="137"/>
    </location>
</feature>
<accession>A0A0D3IMW1</accession>
<evidence type="ECO:0000256" key="5">
    <source>
        <dbReference type="ARBA" id="ARBA00022840"/>
    </source>
</evidence>
<comment type="similarity">
    <text evidence="2">Belongs to the cation transport ATPase (P-type) (TC 3.A.3) family. Type IB subfamily.</text>
</comment>
<feature type="transmembrane region" description="Helical" evidence="8">
    <location>
        <begin position="308"/>
        <end position="326"/>
    </location>
</feature>
<dbReference type="SUPFAM" id="SSF55008">
    <property type="entry name" value="HMA, heavy metal-associated domain"/>
    <property type="match status" value="1"/>
</dbReference>
<evidence type="ECO:0000259" key="10">
    <source>
        <dbReference type="PROSITE" id="PS50846"/>
    </source>
</evidence>
<dbReference type="InterPro" id="IPR001757">
    <property type="entry name" value="P_typ_ATPase"/>
</dbReference>
<keyword evidence="12" id="KW-1185">Reference proteome</keyword>
<dbReference type="OMA" id="LDCSNCA"/>
<dbReference type="Proteomes" id="UP000013827">
    <property type="component" value="Unassembled WGS sequence"/>
</dbReference>
<dbReference type="GO" id="GO:0016020">
    <property type="term" value="C:membrane"/>
    <property type="evidence" value="ECO:0007669"/>
    <property type="project" value="UniProtKB-SubCell"/>
</dbReference>
<evidence type="ECO:0008006" key="13">
    <source>
        <dbReference type="Google" id="ProtNLM"/>
    </source>
</evidence>
<dbReference type="PRINTS" id="PR00119">
    <property type="entry name" value="CATATPASE"/>
</dbReference>
<dbReference type="SUPFAM" id="SSF81653">
    <property type="entry name" value="Calcium ATPase, transduction domain A"/>
    <property type="match status" value="1"/>
</dbReference>
<dbReference type="InterPro" id="IPR023299">
    <property type="entry name" value="ATPase_P-typ_cyto_dom_N"/>
</dbReference>
<dbReference type="GO" id="GO:0022857">
    <property type="term" value="F:transmembrane transporter activity"/>
    <property type="evidence" value="ECO:0007669"/>
    <property type="project" value="TreeGrafter"/>
</dbReference>
<protein>
    <recommendedName>
        <fullName evidence="13">HMA domain-containing protein</fullName>
    </recommendedName>
</protein>
<dbReference type="PANTHER" id="PTHR48085">
    <property type="entry name" value="CADMIUM/ZINC-TRANSPORTING ATPASE HMA2-RELATED"/>
    <property type="match status" value="1"/>
</dbReference>
<feature type="transmembrane region" description="Helical" evidence="8">
    <location>
        <begin position="695"/>
        <end position="718"/>
    </location>
</feature>
<dbReference type="InterPro" id="IPR006121">
    <property type="entry name" value="HMA_dom"/>
</dbReference>
<comment type="subcellular location">
    <subcellularLocation>
        <location evidence="1">Membrane</location>
        <topology evidence="1">Multi-pass membrane protein</topology>
    </subcellularLocation>
</comment>
<dbReference type="GO" id="GO:0016887">
    <property type="term" value="F:ATP hydrolysis activity"/>
    <property type="evidence" value="ECO:0007669"/>
    <property type="project" value="InterPro"/>
</dbReference>
<keyword evidence="7 8" id="KW-0472">Membrane</keyword>
<dbReference type="GeneID" id="17258799"/>
<dbReference type="InterPro" id="IPR051014">
    <property type="entry name" value="Cation_Transport_ATPase_IB"/>
</dbReference>
<feature type="domain" description="HMA" evidence="10">
    <location>
        <begin position="3"/>
        <end position="68"/>
    </location>
</feature>
<dbReference type="InterPro" id="IPR036412">
    <property type="entry name" value="HAD-like_sf"/>
</dbReference>
<dbReference type="InterPro" id="IPR018303">
    <property type="entry name" value="ATPase_P-typ_P_site"/>
</dbReference>
<dbReference type="PROSITE" id="PS00154">
    <property type="entry name" value="ATPASE_E1_E2"/>
    <property type="match status" value="1"/>
</dbReference>
<dbReference type="GO" id="GO:0006508">
    <property type="term" value="P:proteolysis"/>
    <property type="evidence" value="ECO:0007669"/>
    <property type="project" value="InterPro"/>
</dbReference>
<evidence type="ECO:0000259" key="9">
    <source>
        <dbReference type="PROSITE" id="PS50175"/>
    </source>
</evidence>
<dbReference type="InterPro" id="IPR059000">
    <property type="entry name" value="ATPase_P-type_domA"/>
</dbReference>
<dbReference type="HOGENOM" id="CLU_400341_0_0_1"/>
<dbReference type="Gene3D" id="3.40.1110.10">
    <property type="entry name" value="Calcium-transporting ATPase, cytoplasmic domain N"/>
    <property type="match status" value="1"/>
</dbReference>
<evidence type="ECO:0000256" key="7">
    <source>
        <dbReference type="ARBA" id="ARBA00023136"/>
    </source>
</evidence>
<dbReference type="SUPFAM" id="SSF81660">
    <property type="entry name" value="Metal cation-transporting ATPase, ATP-binding domain N"/>
    <property type="match status" value="1"/>
</dbReference>
<dbReference type="eggNOG" id="KOG0207">
    <property type="taxonomic scope" value="Eukaryota"/>
</dbReference>
<dbReference type="InterPro" id="IPR036163">
    <property type="entry name" value="HMA_dom_sf"/>
</dbReference>
<keyword evidence="3 8" id="KW-0812">Transmembrane</keyword>
<dbReference type="EnsemblProtists" id="EOD12596">
    <property type="protein sequence ID" value="EOD12596"/>
    <property type="gene ID" value="EMIHUDRAFT_452140"/>
</dbReference>
<evidence type="ECO:0000256" key="3">
    <source>
        <dbReference type="ARBA" id="ARBA00022692"/>
    </source>
</evidence>
<evidence type="ECO:0000256" key="4">
    <source>
        <dbReference type="ARBA" id="ARBA00022741"/>
    </source>
</evidence>